<feature type="binding site" evidence="15">
    <location>
        <position position="190"/>
    </location>
    <ligand>
        <name>substrate</name>
    </ligand>
</feature>
<dbReference type="SUPFAM" id="SSF53927">
    <property type="entry name" value="Cytidine deaminase-like"/>
    <property type="match status" value="1"/>
</dbReference>
<dbReference type="PIRSF" id="PIRSF006769">
    <property type="entry name" value="RibD"/>
    <property type="match status" value="1"/>
</dbReference>
<organism evidence="18 19">
    <name type="scientific">Brachyspira hampsonii</name>
    <dbReference type="NCBI Taxonomy" id="1287055"/>
    <lineage>
        <taxon>Bacteria</taxon>
        <taxon>Pseudomonadati</taxon>
        <taxon>Spirochaetota</taxon>
        <taxon>Spirochaetia</taxon>
        <taxon>Brachyspirales</taxon>
        <taxon>Brachyspiraceae</taxon>
        <taxon>Brachyspira</taxon>
    </lineage>
</organism>
<evidence type="ECO:0000256" key="5">
    <source>
        <dbReference type="ARBA" id="ARBA00007417"/>
    </source>
</evidence>
<feature type="binding site" evidence="15">
    <location>
        <begin position="301"/>
        <end position="307"/>
    </location>
    <ligand>
        <name>NADP(+)</name>
        <dbReference type="ChEBI" id="CHEBI:58349"/>
    </ligand>
</feature>
<evidence type="ECO:0000256" key="16">
    <source>
        <dbReference type="PIRSR" id="PIRSR006769-3"/>
    </source>
</evidence>
<feature type="binding site" evidence="15">
    <location>
        <position position="227"/>
    </location>
    <ligand>
        <name>NADP(+)</name>
        <dbReference type="ChEBI" id="CHEBI:58349"/>
    </ligand>
</feature>
<feature type="binding site" evidence="15">
    <location>
        <position position="213"/>
    </location>
    <ligand>
        <name>substrate</name>
    </ligand>
</feature>
<dbReference type="AlphaFoldDB" id="A0AAC9XKV9"/>
<dbReference type="SUPFAM" id="SSF53597">
    <property type="entry name" value="Dihydrofolate reductase-like"/>
    <property type="match status" value="1"/>
</dbReference>
<dbReference type="NCBIfam" id="TIGR00326">
    <property type="entry name" value="eubact_ribD"/>
    <property type="match status" value="1"/>
</dbReference>
<evidence type="ECO:0000256" key="13">
    <source>
        <dbReference type="PIRNR" id="PIRNR006769"/>
    </source>
</evidence>
<evidence type="ECO:0000256" key="8">
    <source>
        <dbReference type="ARBA" id="ARBA00022801"/>
    </source>
</evidence>
<dbReference type="InterPro" id="IPR024072">
    <property type="entry name" value="DHFR-like_dom_sf"/>
</dbReference>
<comment type="similarity">
    <text evidence="5 13">In the C-terminal section; belongs to the HTP reductase family.</text>
</comment>
<dbReference type="GO" id="GO:0046872">
    <property type="term" value="F:metal ion binding"/>
    <property type="evidence" value="ECO:0007669"/>
    <property type="project" value="UniProtKB-KW"/>
</dbReference>
<evidence type="ECO:0000256" key="4">
    <source>
        <dbReference type="ARBA" id="ARBA00005259"/>
    </source>
</evidence>
<evidence type="ECO:0000256" key="11">
    <source>
        <dbReference type="ARBA" id="ARBA00023002"/>
    </source>
</evidence>
<comment type="catalytic activity">
    <reaction evidence="13">
        <text>5-amino-6-(5-phospho-D-ribitylamino)uracil + NADP(+) = 5-amino-6-(5-phospho-D-ribosylamino)uracil + NADPH + H(+)</text>
        <dbReference type="Rhea" id="RHEA:17845"/>
        <dbReference type="ChEBI" id="CHEBI:15378"/>
        <dbReference type="ChEBI" id="CHEBI:57783"/>
        <dbReference type="ChEBI" id="CHEBI:58349"/>
        <dbReference type="ChEBI" id="CHEBI:58421"/>
        <dbReference type="ChEBI" id="CHEBI:58453"/>
        <dbReference type="EC" id="1.1.1.193"/>
    </reaction>
</comment>
<dbReference type="KEGG" id="bhp:BHAMNSH16_08650"/>
<evidence type="ECO:0000256" key="14">
    <source>
        <dbReference type="PIRSR" id="PIRSR006769-1"/>
    </source>
</evidence>
<dbReference type="FunFam" id="3.40.140.10:FF:000025">
    <property type="entry name" value="Riboflavin biosynthesis protein RibD"/>
    <property type="match status" value="1"/>
</dbReference>
<comment type="function">
    <text evidence="1 13">Converts 2,5-diamino-6-(ribosylamino)-4(3h)-pyrimidinone 5'-phosphate into 5-amino-6-(ribosylamino)-2,4(1h,3h)-pyrimidinedione 5'-phosphate.</text>
</comment>
<evidence type="ECO:0000256" key="2">
    <source>
        <dbReference type="ARBA" id="ARBA00004882"/>
    </source>
</evidence>
<evidence type="ECO:0000256" key="12">
    <source>
        <dbReference type="ARBA" id="ARBA00023268"/>
    </source>
</evidence>
<dbReference type="EC" id="3.5.4.26" evidence="13"/>
<keyword evidence="19" id="KW-1185">Reference proteome</keyword>
<dbReference type="InterPro" id="IPR002125">
    <property type="entry name" value="CMP_dCMP_dom"/>
</dbReference>
<comment type="pathway">
    <text evidence="2 13">Cofactor biosynthesis; riboflavin biosynthesis; 5-amino-6-(D-ribitylamino)uracil from GTP: step 2/4.</text>
</comment>
<feature type="binding site" evidence="16">
    <location>
        <position position="53"/>
    </location>
    <ligand>
        <name>Zn(2+)</name>
        <dbReference type="ChEBI" id="CHEBI:29105"/>
        <note>catalytic</note>
    </ligand>
</feature>
<dbReference type="Pfam" id="PF01872">
    <property type="entry name" value="RibD_C"/>
    <property type="match status" value="1"/>
</dbReference>
<keyword evidence="11 13" id="KW-0560">Oxidoreductase</keyword>
<evidence type="ECO:0000256" key="9">
    <source>
        <dbReference type="ARBA" id="ARBA00022833"/>
    </source>
</evidence>
<feature type="domain" description="CMP/dCMP-type deaminase" evidence="17">
    <location>
        <begin position="4"/>
        <end position="129"/>
    </location>
</feature>
<dbReference type="Pfam" id="PF00383">
    <property type="entry name" value="dCMP_cyt_deam_1"/>
    <property type="match status" value="1"/>
</dbReference>
<dbReference type="GO" id="GO:0008835">
    <property type="term" value="F:diaminohydroxyphosphoribosylaminopyrimidine deaminase activity"/>
    <property type="evidence" value="ECO:0007669"/>
    <property type="project" value="UniProtKB-EC"/>
</dbReference>
<evidence type="ECO:0000256" key="7">
    <source>
        <dbReference type="ARBA" id="ARBA00022723"/>
    </source>
</evidence>
<evidence type="ECO:0000313" key="19">
    <source>
        <dbReference type="Proteomes" id="UP000264880"/>
    </source>
</evidence>
<comment type="cofactor">
    <cofactor evidence="13 16">
        <name>Zn(2+)</name>
        <dbReference type="ChEBI" id="CHEBI:29105"/>
    </cofactor>
    <text evidence="13 16">Binds 1 zinc ion.</text>
</comment>
<feature type="binding site" evidence="15">
    <location>
        <position position="299"/>
    </location>
    <ligand>
        <name>substrate</name>
    </ligand>
</feature>
<keyword evidence="12" id="KW-0511">Multifunctional enzyme</keyword>
<dbReference type="InterPro" id="IPR050765">
    <property type="entry name" value="Riboflavin_Biosynth_HTPR"/>
</dbReference>
<feature type="binding site" evidence="15">
    <location>
        <position position="176"/>
    </location>
    <ligand>
        <name>NADP(+)</name>
        <dbReference type="ChEBI" id="CHEBI:58349"/>
    </ligand>
</feature>
<dbReference type="GO" id="GO:0009231">
    <property type="term" value="P:riboflavin biosynthetic process"/>
    <property type="evidence" value="ECO:0007669"/>
    <property type="project" value="UniProtKB-KW"/>
</dbReference>
<feature type="binding site" evidence="15">
    <location>
        <position position="174"/>
    </location>
    <ligand>
        <name>substrate</name>
    </ligand>
</feature>
<comment type="catalytic activity">
    <reaction evidence="13">
        <text>2,5-diamino-6-hydroxy-4-(5-phosphoribosylamino)-pyrimidine + H2O + H(+) = 5-amino-6-(5-phospho-D-ribosylamino)uracil + NH4(+)</text>
        <dbReference type="Rhea" id="RHEA:21868"/>
        <dbReference type="ChEBI" id="CHEBI:15377"/>
        <dbReference type="ChEBI" id="CHEBI:15378"/>
        <dbReference type="ChEBI" id="CHEBI:28938"/>
        <dbReference type="ChEBI" id="CHEBI:58453"/>
        <dbReference type="ChEBI" id="CHEBI:58614"/>
        <dbReference type="EC" id="3.5.4.26"/>
    </reaction>
</comment>
<keyword evidence="8 13" id="KW-0378">Hydrolase</keyword>
<sequence>MLENNHEKYIKMAIEEARKGEGFTSPNPLVGAVIVKDDKVIGIGYHQKYGENHAEINAFLDAQKKGEDVEGASIYVTLEPCSHYGKTPPCADAIIKNKIKKVIIGCVDSNPKVAGNGIKKLKEAGIEVIVNVLEDECRKLNEVFFYYIANKIPFVVMKYAMTIDGKIATSSGKSKWITSEKSREHSHRFRNKYSAIMVGINTVLEDNPTLNCRLPNTRNPIRIILDSSLKIDLNSNICKTAKEIKTFIATISNDDKKIKELESLGIEIIKTESYNNRVSLKELMKILGEEKNIDSVYVEGGASLHASLIEERLVNKVLVYIAPKIFGGVKAKSPVGGEGIDDPNNAFKLKIGDITKIDDDLFLEYYLNINL</sequence>
<feature type="binding site" evidence="16">
    <location>
        <position position="90"/>
    </location>
    <ligand>
        <name>Zn(2+)</name>
        <dbReference type="ChEBI" id="CHEBI:29105"/>
        <note>catalytic</note>
    </ligand>
</feature>
<dbReference type="Proteomes" id="UP000264880">
    <property type="component" value="Chromosome"/>
</dbReference>
<reference evidence="18 19" key="1">
    <citation type="submission" date="2017-02" db="EMBL/GenBank/DDBJ databases">
        <title>Complete genome sequence of Brachyspira hampsonii genomovar I strain NSH-16 (ATCC BAA-2463).</title>
        <authorList>
            <person name="Mirajkar N.S."/>
            <person name="Gebhart C.J."/>
        </authorList>
    </citation>
    <scope>NUCLEOTIDE SEQUENCE [LARGE SCALE GENOMIC DNA]</scope>
    <source>
        <strain evidence="18 19">NSH-16</strain>
    </source>
</reference>
<dbReference type="NCBIfam" id="TIGR00227">
    <property type="entry name" value="ribD_Cterm"/>
    <property type="match status" value="1"/>
</dbReference>
<evidence type="ECO:0000256" key="3">
    <source>
        <dbReference type="ARBA" id="ARBA00004910"/>
    </source>
</evidence>
<dbReference type="RefSeq" id="WP_008727363.1">
    <property type="nucleotide sequence ID" value="NZ_CP019914.1"/>
</dbReference>
<keyword evidence="6 13" id="KW-0686">Riboflavin biosynthesis</keyword>
<feature type="active site" description="Proton donor" evidence="14">
    <location>
        <position position="55"/>
    </location>
</feature>
<evidence type="ECO:0000313" key="18">
    <source>
        <dbReference type="EMBL" id="ASJ21703.1"/>
    </source>
</evidence>
<gene>
    <name evidence="18" type="ORF">BHAMNSH16_08650</name>
</gene>
<feature type="binding site" evidence="15">
    <location>
        <position position="202"/>
    </location>
    <ligand>
        <name>NADP(+)</name>
        <dbReference type="ChEBI" id="CHEBI:58349"/>
    </ligand>
</feature>
<keyword evidence="9 13" id="KW-0862">Zinc</keyword>
<dbReference type="CDD" id="cd01284">
    <property type="entry name" value="Riboflavin_deaminase-reductase"/>
    <property type="match status" value="1"/>
</dbReference>
<dbReference type="PANTHER" id="PTHR38011:SF7">
    <property type="entry name" value="2,5-DIAMINO-6-RIBOSYLAMINO-4(3H)-PYRIMIDINONE 5'-PHOSPHATE REDUCTASE"/>
    <property type="match status" value="1"/>
</dbReference>
<dbReference type="Gene3D" id="3.40.430.10">
    <property type="entry name" value="Dihydrofolate Reductase, subunit A"/>
    <property type="match status" value="1"/>
</dbReference>
<dbReference type="Gene3D" id="3.40.140.10">
    <property type="entry name" value="Cytidine Deaminase, domain 2"/>
    <property type="match status" value="1"/>
</dbReference>
<dbReference type="GO" id="GO:0050661">
    <property type="term" value="F:NADP binding"/>
    <property type="evidence" value="ECO:0007669"/>
    <property type="project" value="InterPro"/>
</dbReference>
<comment type="similarity">
    <text evidence="4 13">In the N-terminal section; belongs to the cytidine and deoxycytidylate deaminase family.</text>
</comment>
<feature type="binding site" evidence="15">
    <location>
        <position position="210"/>
    </location>
    <ligand>
        <name>substrate</name>
    </ligand>
</feature>
<feature type="binding site" evidence="15">
    <location>
        <position position="206"/>
    </location>
    <ligand>
        <name>substrate</name>
    </ligand>
</feature>
<dbReference type="EMBL" id="CP019914">
    <property type="protein sequence ID" value="ASJ21703.1"/>
    <property type="molecule type" value="Genomic_DNA"/>
</dbReference>
<proteinExistence type="inferred from homology"/>
<dbReference type="PANTHER" id="PTHR38011">
    <property type="entry name" value="DIHYDROFOLATE REDUCTASE FAMILY PROTEIN (AFU_ORTHOLOGUE AFUA_8G06820)"/>
    <property type="match status" value="1"/>
</dbReference>
<evidence type="ECO:0000256" key="6">
    <source>
        <dbReference type="ARBA" id="ARBA00022619"/>
    </source>
</evidence>
<dbReference type="EC" id="1.1.1.193" evidence="13"/>
<dbReference type="InterPro" id="IPR002734">
    <property type="entry name" value="RibDG_C"/>
</dbReference>
<evidence type="ECO:0000256" key="15">
    <source>
        <dbReference type="PIRSR" id="PIRSR006769-2"/>
    </source>
</evidence>
<feature type="binding site" evidence="16">
    <location>
        <position position="81"/>
    </location>
    <ligand>
        <name>Zn(2+)</name>
        <dbReference type="ChEBI" id="CHEBI:29105"/>
        <note>catalytic</note>
    </ligand>
</feature>
<accession>A0AAC9XKV9</accession>
<dbReference type="GO" id="GO:0008703">
    <property type="term" value="F:5-amino-6-(5-phosphoribosylamino)uracil reductase activity"/>
    <property type="evidence" value="ECO:0007669"/>
    <property type="project" value="UniProtKB-EC"/>
</dbReference>
<dbReference type="InterPro" id="IPR004794">
    <property type="entry name" value="Eubact_RibD"/>
</dbReference>
<evidence type="ECO:0000256" key="1">
    <source>
        <dbReference type="ARBA" id="ARBA00002151"/>
    </source>
</evidence>
<evidence type="ECO:0000256" key="10">
    <source>
        <dbReference type="ARBA" id="ARBA00022857"/>
    </source>
</evidence>
<dbReference type="InterPro" id="IPR011549">
    <property type="entry name" value="RibD_C"/>
</dbReference>
<comment type="pathway">
    <text evidence="3 13">Cofactor biosynthesis; riboflavin biosynthesis; 5-amino-6-(D-ribitylamino)uracil from GTP: step 3/4.</text>
</comment>
<name>A0AAC9XKV9_9SPIR</name>
<evidence type="ECO:0000259" key="17">
    <source>
        <dbReference type="PROSITE" id="PS51747"/>
    </source>
</evidence>
<dbReference type="PROSITE" id="PS51747">
    <property type="entry name" value="CYT_DCMP_DEAMINASES_2"/>
    <property type="match status" value="1"/>
</dbReference>
<protein>
    <recommendedName>
        <fullName evidence="13">Riboflavin biosynthesis protein RibD</fullName>
    </recommendedName>
    <domain>
        <recommendedName>
            <fullName evidence="13">Diaminohydroxyphosphoribosylaminopyrimidine deaminase</fullName>
            <shortName evidence="13">DRAP deaminase</shortName>
            <ecNumber evidence="13">3.5.4.26</ecNumber>
        </recommendedName>
        <alternativeName>
            <fullName evidence="13">Riboflavin-specific deaminase</fullName>
        </alternativeName>
    </domain>
    <domain>
        <recommendedName>
            <fullName evidence="13">5-amino-6-(5-phosphoribosylamino)uracil reductase</fullName>
            <ecNumber evidence="13">1.1.1.193</ecNumber>
        </recommendedName>
        <alternativeName>
            <fullName evidence="13">HTP reductase</fullName>
        </alternativeName>
    </domain>
</protein>
<dbReference type="InterPro" id="IPR016193">
    <property type="entry name" value="Cytidine_deaminase-like"/>
</dbReference>
<keyword evidence="7 13" id="KW-0479">Metal-binding</keyword>
<feature type="binding site" evidence="15">
    <location>
        <position position="160"/>
    </location>
    <ligand>
        <name>NADP(+)</name>
        <dbReference type="ChEBI" id="CHEBI:58349"/>
    </ligand>
</feature>
<keyword evidence="10 13" id="KW-0521">NADP</keyword>